<feature type="transmembrane region" description="Helical" evidence="8">
    <location>
        <begin position="373"/>
        <end position="391"/>
    </location>
</feature>
<keyword evidence="11" id="KW-1185">Reference proteome</keyword>
<dbReference type="Gene3D" id="1.20.1250.20">
    <property type="entry name" value="MFS general substrate transporter like domains"/>
    <property type="match status" value="1"/>
</dbReference>
<keyword evidence="5 8" id="KW-0472">Membrane</keyword>
<dbReference type="InterPro" id="IPR036259">
    <property type="entry name" value="MFS_trans_sf"/>
</dbReference>
<dbReference type="PRINTS" id="PR01036">
    <property type="entry name" value="TCRTETB"/>
</dbReference>
<dbReference type="PANTHER" id="PTHR23502:SF51">
    <property type="entry name" value="QUINIDINE RESISTANCE PROTEIN 1-RELATED"/>
    <property type="match status" value="1"/>
</dbReference>
<evidence type="ECO:0000259" key="9">
    <source>
        <dbReference type="PROSITE" id="PS50850"/>
    </source>
</evidence>
<dbReference type="GO" id="GO:0022857">
    <property type="term" value="F:transmembrane transporter activity"/>
    <property type="evidence" value="ECO:0007669"/>
    <property type="project" value="InterPro"/>
</dbReference>
<keyword evidence="2" id="KW-0813">Transport</keyword>
<dbReference type="SUPFAM" id="SSF103473">
    <property type="entry name" value="MFS general substrate transporter"/>
    <property type="match status" value="1"/>
</dbReference>
<evidence type="ECO:0000256" key="2">
    <source>
        <dbReference type="ARBA" id="ARBA00022448"/>
    </source>
</evidence>
<dbReference type="InterPro" id="IPR020846">
    <property type="entry name" value="MFS_dom"/>
</dbReference>
<sequence length="624" mass="67966">MTGLEVIHKVEEPRESSSIDVATATLTRESTFPPVSERPSHNYTRDHGNTIHENQEEQAGNHPQQDSMNVEPTVPTTQGQPVPTQTVPAPLLTGEPPSEALVIEEPPRHSIHSTWAKRLIIFAASISAFFSPLTAQIYLPALPTLADDFNVTATTINLTVTTYMIFQGITPMFLGGFADTAGRRPAYMICFVIYIAANIGLAMSKSFTSLLVLRMLQSAGSAATVALNQATMADITTSAERGNYVGITSIPTVLAPSLGPVLGGVLTNYLGWRWIFWVLTIMASVNLFAMVMFFPETCRKIVGDGSGREKAHWIYWTGWQLLRANRAARRQRRREAHQGSFSTDCAIQPKTKIRLAPANLLASLLLLFRSKELAILLGYSAIVFSGFYAIGTAMPNQLATLYGLNDVQIGLMYLPMAGGSIVTAFTIGKVLTWNFHRHTRRLGIVVDKTRQTNLAAFPIERARLEVGLPLLALTSAVMISWGWAMQAKSSTPGGLAAPCVLLFLLGIGMIGFNNSVNALIADIHSRRAGAATAANNLTRCLLGAASSAAILPMVNGIGSGWAYTLFGALYVGFAPLLWVVMARGVRWRAEETRREEEREQVRQQEERVARERVLAREGAAGVQA</sequence>
<comment type="subcellular location">
    <subcellularLocation>
        <location evidence="1">Membrane</location>
        <topology evidence="1">Multi-pass membrane protein</topology>
    </subcellularLocation>
</comment>
<accession>A0AAE0UD52</accession>
<evidence type="ECO:0000256" key="3">
    <source>
        <dbReference type="ARBA" id="ARBA00022692"/>
    </source>
</evidence>
<organism evidence="10 11">
    <name type="scientific">Sordaria brevicollis</name>
    <dbReference type="NCBI Taxonomy" id="83679"/>
    <lineage>
        <taxon>Eukaryota</taxon>
        <taxon>Fungi</taxon>
        <taxon>Dikarya</taxon>
        <taxon>Ascomycota</taxon>
        <taxon>Pezizomycotina</taxon>
        <taxon>Sordariomycetes</taxon>
        <taxon>Sordariomycetidae</taxon>
        <taxon>Sordariales</taxon>
        <taxon>Sordariaceae</taxon>
        <taxon>Sordaria</taxon>
    </lineage>
</organism>
<feature type="compositionally biased region" description="Low complexity" evidence="7">
    <location>
        <begin position="72"/>
        <end position="85"/>
    </location>
</feature>
<feature type="transmembrane region" description="Helical" evidence="8">
    <location>
        <begin position="466"/>
        <end position="483"/>
    </location>
</feature>
<evidence type="ECO:0000256" key="5">
    <source>
        <dbReference type="ARBA" id="ARBA00023136"/>
    </source>
</evidence>
<evidence type="ECO:0000313" key="11">
    <source>
        <dbReference type="Proteomes" id="UP001281003"/>
    </source>
</evidence>
<dbReference type="EMBL" id="JAUTDP010000004">
    <property type="protein sequence ID" value="KAK3399728.1"/>
    <property type="molecule type" value="Genomic_DNA"/>
</dbReference>
<reference evidence="10" key="1">
    <citation type="journal article" date="2023" name="Mol. Phylogenet. Evol.">
        <title>Genome-scale phylogeny and comparative genomics of the fungal order Sordariales.</title>
        <authorList>
            <person name="Hensen N."/>
            <person name="Bonometti L."/>
            <person name="Westerberg I."/>
            <person name="Brannstrom I.O."/>
            <person name="Guillou S."/>
            <person name="Cros-Aarteil S."/>
            <person name="Calhoun S."/>
            <person name="Haridas S."/>
            <person name="Kuo A."/>
            <person name="Mondo S."/>
            <person name="Pangilinan J."/>
            <person name="Riley R."/>
            <person name="LaButti K."/>
            <person name="Andreopoulos B."/>
            <person name="Lipzen A."/>
            <person name="Chen C."/>
            <person name="Yan M."/>
            <person name="Daum C."/>
            <person name="Ng V."/>
            <person name="Clum A."/>
            <person name="Steindorff A."/>
            <person name="Ohm R.A."/>
            <person name="Martin F."/>
            <person name="Silar P."/>
            <person name="Natvig D.O."/>
            <person name="Lalanne C."/>
            <person name="Gautier V."/>
            <person name="Ament-Velasquez S.L."/>
            <person name="Kruys A."/>
            <person name="Hutchinson M.I."/>
            <person name="Powell A.J."/>
            <person name="Barry K."/>
            <person name="Miller A.N."/>
            <person name="Grigoriev I.V."/>
            <person name="Debuchy R."/>
            <person name="Gladieux P."/>
            <person name="Hiltunen Thoren M."/>
            <person name="Johannesson H."/>
        </authorList>
    </citation>
    <scope>NUCLEOTIDE SEQUENCE</scope>
    <source>
        <strain evidence="10">FGSC 1904</strain>
    </source>
</reference>
<feature type="transmembrane region" description="Helical" evidence="8">
    <location>
        <begin position="274"/>
        <end position="294"/>
    </location>
</feature>
<evidence type="ECO:0000256" key="6">
    <source>
        <dbReference type="SAM" id="Coils"/>
    </source>
</evidence>
<dbReference type="Proteomes" id="UP001281003">
    <property type="component" value="Unassembled WGS sequence"/>
</dbReference>
<evidence type="ECO:0000256" key="1">
    <source>
        <dbReference type="ARBA" id="ARBA00004141"/>
    </source>
</evidence>
<keyword evidence="4 8" id="KW-1133">Transmembrane helix</keyword>
<feature type="transmembrane region" description="Helical" evidence="8">
    <location>
        <begin position="495"/>
        <end position="516"/>
    </location>
</feature>
<dbReference type="Gene3D" id="1.20.1720.10">
    <property type="entry name" value="Multidrug resistance protein D"/>
    <property type="match status" value="1"/>
</dbReference>
<comment type="caution">
    <text evidence="10">The sequence shown here is derived from an EMBL/GenBank/DDBJ whole genome shotgun (WGS) entry which is preliminary data.</text>
</comment>
<name>A0AAE0UD52_SORBR</name>
<dbReference type="AlphaFoldDB" id="A0AAE0UD52"/>
<dbReference type="PROSITE" id="PS50850">
    <property type="entry name" value="MFS"/>
    <property type="match status" value="1"/>
</dbReference>
<dbReference type="PANTHER" id="PTHR23502">
    <property type="entry name" value="MAJOR FACILITATOR SUPERFAMILY"/>
    <property type="match status" value="1"/>
</dbReference>
<feature type="transmembrane region" description="Helical" evidence="8">
    <location>
        <begin position="537"/>
        <end position="554"/>
    </location>
</feature>
<reference evidence="10" key="2">
    <citation type="submission" date="2023-07" db="EMBL/GenBank/DDBJ databases">
        <authorList>
            <consortium name="Lawrence Berkeley National Laboratory"/>
            <person name="Haridas S."/>
            <person name="Hensen N."/>
            <person name="Bonometti L."/>
            <person name="Westerberg I."/>
            <person name="Brannstrom I.O."/>
            <person name="Guillou S."/>
            <person name="Cros-Aarteil S."/>
            <person name="Calhoun S."/>
            <person name="Kuo A."/>
            <person name="Mondo S."/>
            <person name="Pangilinan J."/>
            <person name="Riley R."/>
            <person name="LaButti K."/>
            <person name="Andreopoulos B."/>
            <person name="Lipzen A."/>
            <person name="Chen C."/>
            <person name="Yanf M."/>
            <person name="Daum C."/>
            <person name="Ng V."/>
            <person name="Clum A."/>
            <person name="Steindorff A."/>
            <person name="Ohm R."/>
            <person name="Martin F."/>
            <person name="Silar P."/>
            <person name="Natvig D."/>
            <person name="Lalanne C."/>
            <person name="Gautier V."/>
            <person name="Ament-velasquez S.L."/>
            <person name="Kruys A."/>
            <person name="Hutchinson M.I."/>
            <person name="Powell A.J."/>
            <person name="Barry K."/>
            <person name="Miller A.N."/>
            <person name="Grigoriev I.V."/>
            <person name="Debuchy R."/>
            <person name="Gladieux P."/>
            <person name="Thoren M.H."/>
            <person name="Johannesson H."/>
        </authorList>
    </citation>
    <scope>NUCLEOTIDE SEQUENCE</scope>
    <source>
        <strain evidence="10">FGSC 1904</strain>
    </source>
</reference>
<keyword evidence="3 8" id="KW-0812">Transmembrane</keyword>
<protein>
    <submittedName>
        <fullName evidence="10">Major facilitator superfamily domain-containing protein</fullName>
    </submittedName>
</protein>
<dbReference type="InterPro" id="IPR011701">
    <property type="entry name" value="MFS"/>
</dbReference>
<feature type="transmembrane region" description="Helical" evidence="8">
    <location>
        <begin position="119"/>
        <end position="139"/>
    </location>
</feature>
<feature type="coiled-coil region" evidence="6">
    <location>
        <begin position="587"/>
        <end position="614"/>
    </location>
</feature>
<feature type="transmembrane region" description="Helical" evidence="8">
    <location>
        <begin position="151"/>
        <end position="174"/>
    </location>
</feature>
<feature type="domain" description="Major facilitator superfamily (MFS) profile" evidence="9">
    <location>
        <begin position="120"/>
        <end position="585"/>
    </location>
</feature>
<feature type="region of interest" description="Disordered" evidence="7">
    <location>
        <begin position="55"/>
        <end position="85"/>
    </location>
</feature>
<feature type="transmembrane region" description="Helical" evidence="8">
    <location>
        <begin position="186"/>
        <end position="204"/>
    </location>
</feature>
<evidence type="ECO:0000256" key="8">
    <source>
        <dbReference type="SAM" id="Phobius"/>
    </source>
</evidence>
<evidence type="ECO:0000256" key="4">
    <source>
        <dbReference type="ARBA" id="ARBA00022989"/>
    </source>
</evidence>
<keyword evidence="6" id="KW-0175">Coiled coil</keyword>
<evidence type="ECO:0000256" key="7">
    <source>
        <dbReference type="SAM" id="MobiDB-lite"/>
    </source>
</evidence>
<feature type="transmembrane region" description="Helical" evidence="8">
    <location>
        <begin position="560"/>
        <end position="580"/>
    </location>
</feature>
<feature type="transmembrane region" description="Helical" evidence="8">
    <location>
        <begin position="411"/>
        <end position="431"/>
    </location>
</feature>
<gene>
    <name evidence="10" type="ORF">B0T20DRAFT_167784</name>
</gene>
<proteinExistence type="predicted"/>
<feature type="compositionally biased region" description="Polar residues" evidence="7">
    <location>
        <begin position="57"/>
        <end position="70"/>
    </location>
</feature>
<dbReference type="GO" id="GO:0005886">
    <property type="term" value="C:plasma membrane"/>
    <property type="evidence" value="ECO:0007669"/>
    <property type="project" value="TreeGrafter"/>
</dbReference>
<evidence type="ECO:0000313" key="10">
    <source>
        <dbReference type="EMBL" id="KAK3399728.1"/>
    </source>
</evidence>
<dbReference type="Pfam" id="PF07690">
    <property type="entry name" value="MFS_1"/>
    <property type="match status" value="1"/>
</dbReference>
<dbReference type="FunFam" id="1.20.1720.10:FF:000009">
    <property type="entry name" value="MFS multidrug transporter"/>
    <property type="match status" value="1"/>
</dbReference>